<dbReference type="AlphaFoldDB" id="A0A7W0C6T0"/>
<sequence>MRRKLYLLKIITFMIVLPAFFGLFLHTGLSPAFAQNETKRVHVEKIEPVYVEKGKTTYLVTLRAHVTNNGDSETVTVDVKGTDDKDHTLANIRFSGSIPEGLTRVLMEQFQIRGEDYENITSWTVKQ</sequence>
<accession>A0A7W0C6T0</accession>
<name>A0A7W0C6T0_9BACT</name>
<evidence type="ECO:0000313" key="2">
    <source>
        <dbReference type="Proteomes" id="UP000525298"/>
    </source>
</evidence>
<comment type="caution">
    <text evidence="1">The sequence shown here is derived from an EMBL/GenBank/DDBJ whole genome shotgun (WGS) entry which is preliminary data.</text>
</comment>
<dbReference type="Proteomes" id="UP000525298">
    <property type="component" value="Unassembled WGS sequence"/>
</dbReference>
<dbReference type="RefSeq" id="WP_181549742.1">
    <property type="nucleotide sequence ID" value="NZ_JACDUS010000001.1"/>
</dbReference>
<organism evidence="1 2">
    <name type="scientific">Desulfosalsimonas propionicica</name>
    <dbReference type="NCBI Taxonomy" id="332175"/>
    <lineage>
        <taxon>Bacteria</taxon>
        <taxon>Pseudomonadati</taxon>
        <taxon>Thermodesulfobacteriota</taxon>
        <taxon>Desulfobacteria</taxon>
        <taxon>Desulfobacterales</taxon>
        <taxon>Desulfosalsimonadaceae</taxon>
        <taxon>Desulfosalsimonas</taxon>
    </lineage>
</organism>
<proteinExistence type="predicted"/>
<keyword evidence="2" id="KW-1185">Reference proteome</keyword>
<gene>
    <name evidence="1" type="ORF">HNR65_000382</name>
</gene>
<dbReference type="EMBL" id="JACDUS010000001">
    <property type="protein sequence ID" value="MBA2880075.1"/>
    <property type="molecule type" value="Genomic_DNA"/>
</dbReference>
<reference evidence="1 2" key="1">
    <citation type="submission" date="2020-07" db="EMBL/GenBank/DDBJ databases">
        <title>Genomic Encyclopedia of Type Strains, Phase IV (KMG-IV): sequencing the most valuable type-strain genomes for metagenomic binning, comparative biology and taxonomic classification.</title>
        <authorList>
            <person name="Goeker M."/>
        </authorList>
    </citation>
    <scope>NUCLEOTIDE SEQUENCE [LARGE SCALE GENOMIC DNA]</scope>
    <source>
        <strain evidence="1 2">DSM 17721</strain>
    </source>
</reference>
<evidence type="ECO:0000313" key="1">
    <source>
        <dbReference type="EMBL" id="MBA2880075.1"/>
    </source>
</evidence>
<protein>
    <submittedName>
        <fullName evidence="1">Uncharacterized protein</fullName>
    </submittedName>
</protein>